<dbReference type="PANTHER" id="PTHR34236:SF1">
    <property type="entry name" value="DIMETHYL SULFOXIDE REDUCTASE TRANSCRIPTIONAL ACTIVATOR"/>
    <property type="match status" value="1"/>
</dbReference>
<evidence type="ECO:0000256" key="2">
    <source>
        <dbReference type="ARBA" id="ARBA00023163"/>
    </source>
</evidence>
<protein>
    <submittedName>
        <fullName evidence="4">HTH DNA binding domain-containing protein</fullName>
    </submittedName>
</protein>
<dbReference type="Pfam" id="PF04967">
    <property type="entry name" value="HTH_10"/>
    <property type="match status" value="1"/>
</dbReference>
<name>A0A1I1II87_NATHA</name>
<dbReference type="AlphaFoldDB" id="A0A1I1II87"/>
<evidence type="ECO:0000313" key="5">
    <source>
        <dbReference type="Proteomes" id="UP000199161"/>
    </source>
</evidence>
<dbReference type="OrthoDB" id="27447at2157"/>
<sequence length="127" mass="14020">MSDESIDDRFRITVTVTDEETILDLVDRVDDVVDARVVPDGGADDLVPPQNRPSSVRVDLRDLTPKQWEALELAFKRGYYDQPRSVDLQALSEELDISKSAVSQRLRSAEATVVESVLEGAMSASNG</sequence>
<dbReference type="Proteomes" id="UP000199161">
    <property type="component" value="Unassembled WGS sequence"/>
</dbReference>
<dbReference type="PANTHER" id="PTHR34236">
    <property type="entry name" value="DIMETHYL SULFOXIDE REDUCTASE TRANSCRIPTIONAL ACTIVATOR"/>
    <property type="match status" value="1"/>
</dbReference>
<feature type="domain" description="HTH bat-type" evidence="3">
    <location>
        <begin position="63"/>
        <end position="114"/>
    </location>
</feature>
<reference evidence="5" key="1">
    <citation type="submission" date="2016-10" db="EMBL/GenBank/DDBJ databases">
        <authorList>
            <person name="Varghese N."/>
            <person name="Submissions S."/>
        </authorList>
    </citation>
    <scope>NUCLEOTIDE SEQUENCE [LARGE SCALE GENOMIC DNA]</scope>
    <source>
        <strain evidence="5">DSM 13078</strain>
    </source>
</reference>
<proteinExistence type="predicted"/>
<organism evidence="4 5">
    <name type="scientific">Natronobacterium haloterrestre</name>
    <name type="common">Halobiforma haloterrestris</name>
    <dbReference type="NCBI Taxonomy" id="148448"/>
    <lineage>
        <taxon>Archaea</taxon>
        <taxon>Methanobacteriati</taxon>
        <taxon>Methanobacteriota</taxon>
        <taxon>Stenosarchaea group</taxon>
        <taxon>Halobacteria</taxon>
        <taxon>Halobacteriales</taxon>
        <taxon>Natrialbaceae</taxon>
        <taxon>Natronobacterium</taxon>
    </lineage>
</organism>
<dbReference type="RefSeq" id="WP_089788776.1">
    <property type="nucleotide sequence ID" value="NZ_FOKW01000007.1"/>
</dbReference>
<dbReference type="InterPro" id="IPR007050">
    <property type="entry name" value="HTH_bacterioopsin"/>
</dbReference>
<keyword evidence="1" id="KW-0805">Transcription regulation</keyword>
<gene>
    <name evidence="4" type="ORF">SAMN05444422_107190</name>
</gene>
<keyword evidence="2" id="KW-0804">Transcription</keyword>
<accession>A0A1I1II87</accession>
<evidence type="ECO:0000259" key="3">
    <source>
        <dbReference type="Pfam" id="PF04967"/>
    </source>
</evidence>
<keyword evidence="5" id="KW-1185">Reference proteome</keyword>
<evidence type="ECO:0000256" key="1">
    <source>
        <dbReference type="ARBA" id="ARBA00023015"/>
    </source>
</evidence>
<evidence type="ECO:0000313" key="4">
    <source>
        <dbReference type="EMBL" id="SFC35994.1"/>
    </source>
</evidence>
<dbReference type="EMBL" id="FOKW01000007">
    <property type="protein sequence ID" value="SFC35994.1"/>
    <property type="molecule type" value="Genomic_DNA"/>
</dbReference>